<evidence type="ECO:0000256" key="9">
    <source>
        <dbReference type="ARBA" id="ARBA00023136"/>
    </source>
</evidence>
<reference evidence="14" key="1">
    <citation type="journal article" date="2019" name="Int. J. Syst. Evol. Microbiol.">
        <title>The Global Catalogue of Microorganisms (GCM) 10K type strain sequencing project: providing services to taxonomists for standard genome sequencing and annotation.</title>
        <authorList>
            <consortium name="The Broad Institute Genomics Platform"/>
            <consortium name="The Broad Institute Genome Sequencing Center for Infectious Disease"/>
            <person name="Wu L."/>
            <person name="Ma J."/>
        </authorList>
    </citation>
    <scope>NUCLEOTIDE SEQUENCE [LARGE SCALE GENOMIC DNA]</scope>
    <source>
        <strain evidence="14">KCTC 42087</strain>
    </source>
</reference>
<dbReference type="PANTHER" id="PTHR11351">
    <property type="entry name" value="ACYL-COA DESATURASE"/>
    <property type="match status" value="1"/>
</dbReference>
<organism evidence="13 14">
    <name type="scientific">Actinomadura rugatobispora</name>
    <dbReference type="NCBI Taxonomy" id="1994"/>
    <lineage>
        <taxon>Bacteria</taxon>
        <taxon>Bacillati</taxon>
        <taxon>Actinomycetota</taxon>
        <taxon>Actinomycetes</taxon>
        <taxon>Streptosporangiales</taxon>
        <taxon>Thermomonosporaceae</taxon>
        <taxon>Actinomadura</taxon>
    </lineage>
</organism>
<feature type="transmembrane region" description="Helical" evidence="11">
    <location>
        <begin position="25"/>
        <end position="50"/>
    </location>
</feature>
<feature type="transmembrane region" description="Helical" evidence="11">
    <location>
        <begin position="178"/>
        <end position="196"/>
    </location>
</feature>
<protein>
    <submittedName>
        <fullName evidence="13">Acyl-CoA desaturase</fullName>
    </submittedName>
</protein>
<name>A0ABW1A4D8_9ACTN</name>
<evidence type="ECO:0000256" key="6">
    <source>
        <dbReference type="ARBA" id="ARBA00023002"/>
    </source>
</evidence>
<feature type="region of interest" description="Disordered" evidence="10">
    <location>
        <begin position="305"/>
        <end position="335"/>
    </location>
</feature>
<comment type="caution">
    <text evidence="13">The sequence shown here is derived from an EMBL/GenBank/DDBJ whole genome shotgun (WGS) entry which is preliminary data.</text>
</comment>
<dbReference type="PRINTS" id="PR00075">
    <property type="entry name" value="FACDDSATRASE"/>
</dbReference>
<keyword evidence="14" id="KW-1185">Reference proteome</keyword>
<feature type="transmembrane region" description="Helical" evidence="11">
    <location>
        <begin position="56"/>
        <end position="78"/>
    </location>
</feature>
<evidence type="ECO:0000256" key="3">
    <source>
        <dbReference type="ARBA" id="ARBA00022692"/>
    </source>
</evidence>
<keyword evidence="9 11" id="KW-0472">Membrane</keyword>
<keyword evidence="4" id="KW-0276">Fatty acid metabolism</keyword>
<gene>
    <name evidence="13" type="ORF">ACFPZN_25745</name>
</gene>
<evidence type="ECO:0000256" key="7">
    <source>
        <dbReference type="ARBA" id="ARBA00023004"/>
    </source>
</evidence>
<dbReference type="Proteomes" id="UP001596074">
    <property type="component" value="Unassembled WGS sequence"/>
</dbReference>
<evidence type="ECO:0000256" key="1">
    <source>
        <dbReference type="ARBA" id="ARBA00004141"/>
    </source>
</evidence>
<evidence type="ECO:0000256" key="11">
    <source>
        <dbReference type="SAM" id="Phobius"/>
    </source>
</evidence>
<feature type="domain" description="Fatty acid desaturase" evidence="12">
    <location>
        <begin position="59"/>
        <end position="277"/>
    </location>
</feature>
<feature type="compositionally biased region" description="Low complexity" evidence="10">
    <location>
        <begin position="313"/>
        <end position="327"/>
    </location>
</feature>
<evidence type="ECO:0000313" key="13">
    <source>
        <dbReference type="EMBL" id="MFC5749034.1"/>
    </source>
</evidence>
<evidence type="ECO:0000256" key="5">
    <source>
        <dbReference type="ARBA" id="ARBA00022989"/>
    </source>
</evidence>
<accession>A0ABW1A4D8</accession>
<dbReference type="InterPro" id="IPR015876">
    <property type="entry name" value="Acyl-CoA_DS"/>
</dbReference>
<keyword evidence="8" id="KW-0443">Lipid metabolism</keyword>
<keyword evidence="3 11" id="KW-0812">Transmembrane</keyword>
<dbReference type="RefSeq" id="WP_378284744.1">
    <property type="nucleotide sequence ID" value="NZ_JBHSON010000038.1"/>
</dbReference>
<evidence type="ECO:0000259" key="12">
    <source>
        <dbReference type="Pfam" id="PF00487"/>
    </source>
</evidence>
<comment type="similarity">
    <text evidence="2">Belongs to the fatty acid desaturase type 2 family.</text>
</comment>
<dbReference type="InterPro" id="IPR005804">
    <property type="entry name" value="FA_desaturase_dom"/>
</dbReference>
<evidence type="ECO:0000256" key="4">
    <source>
        <dbReference type="ARBA" id="ARBA00022832"/>
    </source>
</evidence>
<dbReference type="CDD" id="cd03505">
    <property type="entry name" value="Delta9-FADS-like"/>
    <property type="match status" value="1"/>
</dbReference>
<evidence type="ECO:0000313" key="14">
    <source>
        <dbReference type="Proteomes" id="UP001596074"/>
    </source>
</evidence>
<evidence type="ECO:0000256" key="8">
    <source>
        <dbReference type="ARBA" id="ARBA00023098"/>
    </source>
</evidence>
<dbReference type="Pfam" id="PF00487">
    <property type="entry name" value="FA_desaturase"/>
    <property type="match status" value="1"/>
</dbReference>
<comment type="subcellular location">
    <subcellularLocation>
        <location evidence="1">Membrane</location>
        <topology evidence="1">Multi-pass membrane protein</topology>
    </subcellularLocation>
</comment>
<feature type="transmembrane region" description="Helical" evidence="11">
    <location>
        <begin position="202"/>
        <end position="225"/>
    </location>
</feature>
<evidence type="ECO:0000256" key="2">
    <source>
        <dbReference type="ARBA" id="ARBA00008749"/>
    </source>
</evidence>
<sequence>MSTAATAPPAAAIVKLDPASARTKWITAFAMMTLPGLGTAAAAWFLWQGLYTTTDLVLFAVMYFVHMAGITVGFHRYLAHKAFKTSRFFEGALMIAGSMGGQGPIMYWVTTHRRHHRFSDREGDPHSPNLAGDGPVARLRGLWYAHMPWMLSDESSSWSFWAPDVLRDRRLFFYHRTYQLWMAAGLVLPALIAFAVERTPMALLTGFVFGGLARMFLANQAAWCVGSLSHMIGGRPFDNGDRSANNWPVAVFTFGEGLQNNHHAFPGSYRHAVRRWEPDLSGWLLTALGRTRVVWDLRQPDAKTIAERRTRGPRAAAAQPDRGAAAGSEGSRTAA</sequence>
<dbReference type="EMBL" id="JBHSON010000038">
    <property type="protein sequence ID" value="MFC5749034.1"/>
    <property type="molecule type" value="Genomic_DNA"/>
</dbReference>
<proteinExistence type="inferred from homology"/>
<keyword evidence="6" id="KW-0560">Oxidoreductase</keyword>
<keyword evidence="5 11" id="KW-1133">Transmembrane helix</keyword>
<evidence type="ECO:0000256" key="10">
    <source>
        <dbReference type="SAM" id="MobiDB-lite"/>
    </source>
</evidence>
<dbReference type="PANTHER" id="PTHR11351:SF3">
    <property type="entry name" value="BLL4393 PROTEIN"/>
    <property type="match status" value="1"/>
</dbReference>
<keyword evidence="7" id="KW-0408">Iron</keyword>